<keyword evidence="7" id="KW-1185">Reference proteome</keyword>
<proteinExistence type="inferred from homology"/>
<dbReference type="Gene3D" id="3.40.50.300">
    <property type="entry name" value="P-loop containing nucleotide triphosphate hydrolases"/>
    <property type="match status" value="2"/>
</dbReference>
<accession>A0A0M0J782</accession>
<comment type="similarity">
    <text evidence="1">Belongs to the SBNO family.</text>
</comment>
<evidence type="ECO:0000259" key="4">
    <source>
        <dbReference type="Pfam" id="PF13872"/>
    </source>
</evidence>
<dbReference type="InterPro" id="IPR039187">
    <property type="entry name" value="SNO_AAA"/>
</dbReference>
<sequence>MRDMPHARFDCLVHKFPAQPTPDKCKVACDKCYCWLCDDVWTKCKDWSAHCVCDGTPPWATERLKLKQKAQASKVSTVPAADVAARFAAAVAAADGSAASASADDQQQDQQETDQKDEENEELFSEYQPRHLVGGQPHPDPIVETTSLSFAELPKIKHTFSAPLKRIHEPSSAANPYGGSLSKAQLETVAYAAMRHELRLPNGNRAGFFLGDGVGLGKGRQLAGIVLDNWARGIKRHLWVSVSADLCVDAERDLRDIGATDVRIINITKTSYASRLEAQKVDGLKFTEGVLFATYSALLGASGNKKRTQMIVEWLGGNGAQGCILFDEAHKAKNLHPEADEKAEKAAADLAAGRPVAGRGKGTKGKSTKMAKAVEELQQLCPSARVVYCSATGAASIANLAYTSRLGLWGPQTSFPDFTKFEKAISAGGTGAMELVALDMKRRGMYISRQLSFASASYSQLIIDLTEPQQKMYDEAARFWSDMQGCFTTALEMLRVKEREKHPAKRVMSQFWGTHQRFFRALCMAIKVPRVSQVAKAALAEGKCVVIGLQSTGEARLSDAVKNGEDLEDYSGLGEVLRTLISKFPTGDYLGRYEHEELSDAEDEDAALMEQARGRRKGKKRRGGGGGRLDDEDRSEDSDEGDDLDGFIAGSDEDEAEEDEDEEDEEYEFEGEGPKATKVKLPAEVMNLTMQMKRRVLDLAGVKSQNAMSEAHLNAMLKGIEQKHRESNGPSVHELAIKAGVLVAPSGLLHKTLDVRENAKGAWRTGKVIAVKKNSLHQLEFGDGASEWLDLSKGDRWKLHASYTAPGAAGAAAKGRRRRVVQDEDGSDLMDDEDEDEGENEPLQHSSAKGKAKAKAAPSRRPPPRRRVVVNDSDVSASASDSDSESEDAYVDEDDSDYSRPKGNRAAAKSKRAVKAPPPAALKKAPAAAVAAAGKKVAPKRRKAAASDDDEDDSLDDSMEALDDDEDDAAPPSAFQHENPHEIRQLIKLKRELYKRLDKLTCPDNPLDSLLHALGGPEHVAEMTGRKGRLVRDASGATVYAKRNDGLVDPDGHKVTMEKVNLAERKAFMNGEKLVAIISEAASSGISLQADRRVPNTRVRVHITLELPWSADQCIQQCGRTHRSNQLHGPEYCLVMTAAGGERRFASMLCKRLQNMGALTKGDRRAADASDLSNFDVDTSYGRKAMRTVLELTESPDFYSQTPPPKHVRETLGLALNADLQRKWREYLEIGQDALIECGVTDGRDMDKVTVKTFLNRLLGLPIRTQNLLFSHFAAELDEQIKKAKEEDKFDEGVVDLHGESLSVAAGYPHALANDPSSGVELWLHRIDVDRGISYERALEMVDAKKAANPDGALGKAEGFYRSEKSILGREKEGLHGHMILLQRPVKAFALNPVPIFKVVRPSTGLGKDTSLKDIAYLYKKVEDHELLRKTWTRLYDDARTVCAHGPNCKEKREKGDCKVGLRIQSKFVLSGAVLPFWEQMQQAVGYVYHQASDRAQVRKISRMRIVRVRCNDQDGKEVRIVGIQIEQETIITKLKAALARGSADPAGAAAASSTQPDVKPDIKPDVKPNLGGAAPAPKVVYRSGAPPHQNKGALVTIQDLVTKPEYNLCGGYICDYDAKTKRYSVAVMTGIHVGKVLALKARNLLPRSM</sequence>
<evidence type="ECO:0000259" key="5">
    <source>
        <dbReference type="Pfam" id="PF25373"/>
    </source>
</evidence>
<feature type="compositionally biased region" description="Low complexity" evidence="2">
    <location>
        <begin position="870"/>
        <end position="881"/>
    </location>
</feature>
<dbReference type="InterPro" id="IPR026741">
    <property type="entry name" value="SNO"/>
</dbReference>
<dbReference type="GO" id="GO:0042393">
    <property type="term" value="F:histone binding"/>
    <property type="evidence" value="ECO:0007669"/>
    <property type="project" value="TreeGrafter"/>
</dbReference>
<evidence type="ECO:0000256" key="1">
    <source>
        <dbReference type="ARBA" id="ARBA00006992"/>
    </source>
</evidence>
<feature type="compositionally biased region" description="Basic residues" evidence="2">
    <location>
        <begin position="614"/>
        <end position="623"/>
    </location>
</feature>
<dbReference type="Pfam" id="PF25373">
    <property type="entry name" value="SBNO"/>
    <property type="match status" value="1"/>
</dbReference>
<feature type="compositionally biased region" description="Acidic residues" evidence="2">
    <location>
        <begin position="823"/>
        <end position="840"/>
    </location>
</feature>
<dbReference type="InterPro" id="IPR027417">
    <property type="entry name" value="P-loop_NTPase"/>
</dbReference>
<feature type="domain" description="SBNO alpha/beta" evidence="5">
    <location>
        <begin position="1355"/>
        <end position="1463"/>
    </location>
</feature>
<feature type="compositionally biased region" description="Acidic residues" evidence="2">
    <location>
        <begin position="630"/>
        <end position="671"/>
    </location>
</feature>
<feature type="domain" description="Strawberry notch AAA" evidence="4">
    <location>
        <begin position="137"/>
        <end position="475"/>
    </location>
</feature>
<dbReference type="InterPro" id="IPR026937">
    <property type="entry name" value="SBNO_Helicase_C_dom"/>
</dbReference>
<dbReference type="GO" id="GO:0006355">
    <property type="term" value="P:regulation of DNA-templated transcription"/>
    <property type="evidence" value="ECO:0007669"/>
    <property type="project" value="InterPro"/>
</dbReference>
<evidence type="ECO:0000259" key="3">
    <source>
        <dbReference type="Pfam" id="PF13871"/>
    </source>
</evidence>
<feature type="region of interest" description="Disordered" evidence="2">
    <location>
        <begin position="611"/>
        <end position="680"/>
    </location>
</feature>
<dbReference type="InterPro" id="IPR057332">
    <property type="entry name" value="SBNO_a/b_dom"/>
</dbReference>
<feature type="compositionally biased region" description="Acidic residues" evidence="2">
    <location>
        <begin position="882"/>
        <end position="896"/>
    </location>
</feature>
<dbReference type="Pfam" id="PF13872">
    <property type="entry name" value="AAA_34"/>
    <property type="match status" value="1"/>
</dbReference>
<dbReference type="GO" id="GO:0031490">
    <property type="term" value="F:chromatin DNA binding"/>
    <property type="evidence" value="ECO:0007669"/>
    <property type="project" value="TreeGrafter"/>
</dbReference>
<name>A0A0M0J782_9EUKA</name>
<feature type="compositionally biased region" description="Low complexity" evidence="2">
    <location>
        <begin position="921"/>
        <end position="936"/>
    </location>
</feature>
<evidence type="ECO:0000256" key="2">
    <source>
        <dbReference type="SAM" id="MobiDB-lite"/>
    </source>
</evidence>
<dbReference type="PANTHER" id="PTHR12706:SF30">
    <property type="entry name" value="PROTEIN STRAWBERRY NOTCH-RELATED"/>
    <property type="match status" value="1"/>
</dbReference>
<feature type="region of interest" description="Disordered" evidence="2">
    <location>
        <begin position="98"/>
        <end position="122"/>
    </location>
</feature>
<reference evidence="7" key="1">
    <citation type="journal article" date="2015" name="PLoS Genet.">
        <title>Genome Sequence and Transcriptome Analyses of Chrysochromulina tobin: Metabolic Tools for Enhanced Algal Fitness in the Prominent Order Prymnesiales (Haptophyceae).</title>
        <authorList>
            <person name="Hovde B.T."/>
            <person name="Deodato C.R."/>
            <person name="Hunsperger H.M."/>
            <person name="Ryken S.A."/>
            <person name="Yost W."/>
            <person name="Jha R.K."/>
            <person name="Patterson J."/>
            <person name="Monnat R.J. Jr."/>
            <person name="Barlow S.B."/>
            <person name="Starkenburg S.R."/>
            <person name="Cattolico R.A."/>
        </authorList>
    </citation>
    <scope>NUCLEOTIDE SEQUENCE</scope>
    <source>
        <strain evidence="7">CCMP291</strain>
    </source>
</reference>
<feature type="compositionally biased region" description="Acidic residues" evidence="2">
    <location>
        <begin position="111"/>
        <end position="122"/>
    </location>
</feature>
<dbReference type="OrthoDB" id="421838at2759"/>
<organism evidence="6 7">
    <name type="scientific">Chrysochromulina tobinii</name>
    <dbReference type="NCBI Taxonomy" id="1460289"/>
    <lineage>
        <taxon>Eukaryota</taxon>
        <taxon>Haptista</taxon>
        <taxon>Haptophyta</taxon>
        <taxon>Prymnesiophyceae</taxon>
        <taxon>Prymnesiales</taxon>
        <taxon>Chrysochromulinaceae</taxon>
        <taxon>Chrysochromulina</taxon>
    </lineage>
</organism>
<feature type="compositionally biased region" description="Low complexity" evidence="2">
    <location>
        <begin position="98"/>
        <end position="110"/>
    </location>
</feature>
<protein>
    <submittedName>
        <fullName evidence="6">Protein strawberry notch-like protein</fullName>
    </submittedName>
</protein>
<dbReference type="GO" id="GO:0005634">
    <property type="term" value="C:nucleus"/>
    <property type="evidence" value="ECO:0007669"/>
    <property type="project" value="TreeGrafter"/>
</dbReference>
<feature type="compositionally biased region" description="Acidic residues" evidence="2">
    <location>
        <begin position="947"/>
        <end position="969"/>
    </location>
</feature>
<dbReference type="SUPFAM" id="SSF52540">
    <property type="entry name" value="P-loop containing nucleoside triphosphate hydrolases"/>
    <property type="match status" value="2"/>
</dbReference>
<comment type="caution">
    <text evidence="6">The sequence shown here is derived from an EMBL/GenBank/DDBJ whole genome shotgun (WGS) entry which is preliminary data.</text>
</comment>
<evidence type="ECO:0000313" key="6">
    <source>
        <dbReference type="EMBL" id="KOO22212.1"/>
    </source>
</evidence>
<dbReference type="EMBL" id="JWZX01003301">
    <property type="protein sequence ID" value="KOO22212.1"/>
    <property type="molecule type" value="Genomic_DNA"/>
</dbReference>
<dbReference type="PANTHER" id="PTHR12706">
    <property type="entry name" value="STRAWBERRY NOTCH-RELATED"/>
    <property type="match status" value="1"/>
</dbReference>
<dbReference type="Proteomes" id="UP000037460">
    <property type="component" value="Unassembled WGS sequence"/>
</dbReference>
<gene>
    <name evidence="6" type="ORF">Ctob_002306</name>
</gene>
<feature type="region of interest" description="Disordered" evidence="2">
    <location>
        <begin position="805"/>
        <end position="981"/>
    </location>
</feature>
<evidence type="ECO:0000313" key="7">
    <source>
        <dbReference type="Proteomes" id="UP000037460"/>
    </source>
</evidence>
<feature type="domain" description="Strawberry notch helicase C" evidence="3">
    <location>
        <begin position="1005"/>
        <end position="1296"/>
    </location>
</feature>
<dbReference type="Pfam" id="PF13871">
    <property type="entry name" value="Helicase_C_4"/>
    <property type="match status" value="1"/>
</dbReference>